<keyword evidence="2" id="KW-1185">Reference proteome</keyword>
<proteinExistence type="predicted"/>
<accession>A0A0D0CKS3</accession>
<reference evidence="1 2" key="1">
    <citation type="submission" date="2014-04" db="EMBL/GenBank/DDBJ databases">
        <authorList>
            <consortium name="DOE Joint Genome Institute"/>
            <person name="Kuo A."/>
            <person name="Kohler A."/>
            <person name="Jargeat P."/>
            <person name="Nagy L.G."/>
            <person name="Floudas D."/>
            <person name="Copeland A."/>
            <person name="Barry K.W."/>
            <person name="Cichocki N."/>
            <person name="Veneault-Fourrey C."/>
            <person name="LaButti K."/>
            <person name="Lindquist E.A."/>
            <person name="Lipzen A."/>
            <person name="Lundell T."/>
            <person name="Morin E."/>
            <person name="Murat C."/>
            <person name="Sun H."/>
            <person name="Tunlid A."/>
            <person name="Henrissat B."/>
            <person name="Grigoriev I.V."/>
            <person name="Hibbett D.S."/>
            <person name="Martin F."/>
            <person name="Nordberg H.P."/>
            <person name="Cantor M.N."/>
            <person name="Hua S.X."/>
        </authorList>
    </citation>
    <scope>NUCLEOTIDE SEQUENCE [LARGE SCALE GENOMIC DNA]</scope>
    <source>
        <strain evidence="1 2">Ve08.2h10</strain>
    </source>
</reference>
<dbReference type="HOGENOM" id="CLU_3147261_0_0_1"/>
<dbReference type="AlphaFoldDB" id="A0A0D0CKS3"/>
<evidence type="ECO:0000313" key="2">
    <source>
        <dbReference type="Proteomes" id="UP000054538"/>
    </source>
</evidence>
<dbReference type="Proteomes" id="UP000054538">
    <property type="component" value="Unassembled WGS sequence"/>
</dbReference>
<name>A0A0D0CKS3_9AGAM</name>
<organism evidence="1 2">
    <name type="scientific">Paxillus rubicundulus Ve08.2h10</name>
    <dbReference type="NCBI Taxonomy" id="930991"/>
    <lineage>
        <taxon>Eukaryota</taxon>
        <taxon>Fungi</taxon>
        <taxon>Dikarya</taxon>
        <taxon>Basidiomycota</taxon>
        <taxon>Agaricomycotina</taxon>
        <taxon>Agaricomycetes</taxon>
        <taxon>Agaricomycetidae</taxon>
        <taxon>Boletales</taxon>
        <taxon>Paxilineae</taxon>
        <taxon>Paxillaceae</taxon>
        <taxon>Paxillus</taxon>
    </lineage>
</organism>
<sequence length="49" mass="5831">AKNSKFVKAEEEDVSREESKENFNIKRYCPKNTTDRAGYKFSMLLQHFD</sequence>
<dbReference type="InParanoid" id="A0A0D0CKS3"/>
<gene>
    <name evidence="1" type="ORF">PAXRUDRAFT_835542</name>
</gene>
<feature type="non-terminal residue" evidence="1">
    <location>
        <position position="1"/>
    </location>
</feature>
<protein>
    <submittedName>
        <fullName evidence="1">Uncharacterized protein</fullName>
    </submittedName>
</protein>
<evidence type="ECO:0000313" key="1">
    <source>
        <dbReference type="EMBL" id="KIK75833.1"/>
    </source>
</evidence>
<reference evidence="2" key="2">
    <citation type="submission" date="2015-01" db="EMBL/GenBank/DDBJ databases">
        <title>Evolutionary Origins and Diversification of the Mycorrhizal Mutualists.</title>
        <authorList>
            <consortium name="DOE Joint Genome Institute"/>
            <consortium name="Mycorrhizal Genomics Consortium"/>
            <person name="Kohler A."/>
            <person name="Kuo A."/>
            <person name="Nagy L.G."/>
            <person name="Floudas D."/>
            <person name="Copeland A."/>
            <person name="Barry K.W."/>
            <person name="Cichocki N."/>
            <person name="Veneault-Fourrey C."/>
            <person name="LaButti K."/>
            <person name="Lindquist E.A."/>
            <person name="Lipzen A."/>
            <person name="Lundell T."/>
            <person name="Morin E."/>
            <person name="Murat C."/>
            <person name="Riley R."/>
            <person name="Ohm R."/>
            <person name="Sun H."/>
            <person name="Tunlid A."/>
            <person name="Henrissat B."/>
            <person name="Grigoriev I.V."/>
            <person name="Hibbett D.S."/>
            <person name="Martin F."/>
        </authorList>
    </citation>
    <scope>NUCLEOTIDE SEQUENCE [LARGE SCALE GENOMIC DNA]</scope>
    <source>
        <strain evidence="2">Ve08.2h10</strain>
    </source>
</reference>
<dbReference type="EMBL" id="KN827829">
    <property type="protein sequence ID" value="KIK75833.1"/>
    <property type="molecule type" value="Genomic_DNA"/>
</dbReference>